<dbReference type="EMBL" id="NAJL01000002">
    <property type="protein sequence ID" value="TKA33658.1"/>
    <property type="molecule type" value="Genomic_DNA"/>
</dbReference>
<proteinExistence type="predicted"/>
<dbReference type="Proteomes" id="UP000308549">
    <property type="component" value="Unassembled WGS sequence"/>
</dbReference>
<evidence type="ECO:0000313" key="3">
    <source>
        <dbReference type="Proteomes" id="UP000308549"/>
    </source>
</evidence>
<organism evidence="2 3">
    <name type="scientific">Salinomyces thailandicus</name>
    <dbReference type="NCBI Taxonomy" id="706561"/>
    <lineage>
        <taxon>Eukaryota</taxon>
        <taxon>Fungi</taxon>
        <taxon>Dikarya</taxon>
        <taxon>Ascomycota</taxon>
        <taxon>Pezizomycotina</taxon>
        <taxon>Dothideomycetes</taxon>
        <taxon>Dothideomycetidae</taxon>
        <taxon>Mycosphaerellales</taxon>
        <taxon>Teratosphaeriaceae</taxon>
        <taxon>Salinomyces</taxon>
    </lineage>
</organism>
<gene>
    <name evidence="2" type="ORF">B0A50_00494</name>
</gene>
<comment type="caution">
    <text evidence="2">The sequence shown here is derived from an EMBL/GenBank/DDBJ whole genome shotgun (WGS) entry which is preliminary data.</text>
</comment>
<feature type="region of interest" description="Disordered" evidence="1">
    <location>
        <begin position="32"/>
        <end position="53"/>
    </location>
</feature>
<accession>A0A4U0UDS5</accession>
<reference evidence="2 3" key="1">
    <citation type="submission" date="2017-03" db="EMBL/GenBank/DDBJ databases">
        <title>Genomes of endolithic fungi from Antarctica.</title>
        <authorList>
            <person name="Coleine C."/>
            <person name="Masonjones S."/>
            <person name="Stajich J.E."/>
        </authorList>
    </citation>
    <scope>NUCLEOTIDE SEQUENCE [LARGE SCALE GENOMIC DNA]</scope>
    <source>
        <strain evidence="2 3">CCFEE 6315</strain>
    </source>
</reference>
<dbReference type="AlphaFoldDB" id="A0A4U0UDS5"/>
<sequence>MSALYQNRPEFRARIQAEWQEVSRQHFLRLAAAQQDTQSQSREADEDQDAPHVAANTPAAETLRAECFVCGAELADPTASFVSMCNLCDGRAGLMRAEIAPLATPAEVIDLTGDDEPAIASTAPAPATPAYTAAASEVPTFTAPASTTPSKTLDEIIDLTEDDALPPAQERLDTTISTAYGAPINPRPNKPIQETAFSATTSSFPVHGTTAHLPMGLTDPELKLRALIAQYGSLIAADEAGSRGEWSLFPLHAIRHTMLGGIQPKHTTLLFNAGRATDAPLPTNQQMQRPPNRYSVGTRVQELRLGYVPQPNANGVRKSYRGMAARRSKK</sequence>
<keyword evidence="3" id="KW-1185">Reference proteome</keyword>
<protein>
    <submittedName>
        <fullName evidence="2">Uncharacterized protein</fullName>
    </submittedName>
</protein>
<evidence type="ECO:0000256" key="1">
    <source>
        <dbReference type="SAM" id="MobiDB-lite"/>
    </source>
</evidence>
<evidence type="ECO:0000313" key="2">
    <source>
        <dbReference type="EMBL" id="TKA33658.1"/>
    </source>
</evidence>
<name>A0A4U0UDS5_9PEZI</name>